<evidence type="ECO:0000313" key="3">
    <source>
        <dbReference type="EMBL" id="ABL64840.1"/>
    </source>
</evidence>
<dbReference type="KEGG" id="cph:Cpha266_0788"/>
<reference evidence="3 4" key="1">
    <citation type="submission" date="2006-12" db="EMBL/GenBank/DDBJ databases">
        <title>Complete sequence of Chlorobium phaeobacteroides DSM 266.</title>
        <authorList>
            <consortium name="US DOE Joint Genome Institute"/>
            <person name="Copeland A."/>
            <person name="Lucas S."/>
            <person name="Lapidus A."/>
            <person name="Barry K."/>
            <person name="Detter J.C."/>
            <person name="Glavina del Rio T."/>
            <person name="Hammon N."/>
            <person name="Israni S."/>
            <person name="Pitluck S."/>
            <person name="Goltsman E."/>
            <person name="Schmutz J."/>
            <person name="Larimer F."/>
            <person name="Land M."/>
            <person name="Hauser L."/>
            <person name="Mikhailova N."/>
            <person name="Li T."/>
            <person name="Overmann J."/>
            <person name="Bryant D.A."/>
            <person name="Richardson P."/>
        </authorList>
    </citation>
    <scope>NUCLEOTIDE SEQUENCE [LARGE SCALE GENOMIC DNA]</scope>
    <source>
        <strain evidence="3 4">DSM 266</strain>
    </source>
</reference>
<dbReference type="Proteomes" id="UP000008701">
    <property type="component" value="Chromosome"/>
</dbReference>
<keyword evidence="4" id="KW-1185">Reference proteome</keyword>
<evidence type="ECO:0000256" key="1">
    <source>
        <dbReference type="PROSITE-ProRule" id="PRU00339"/>
    </source>
</evidence>
<keyword evidence="1" id="KW-0802">TPR repeat</keyword>
<dbReference type="eggNOG" id="COG1672">
    <property type="taxonomic scope" value="Bacteria"/>
</dbReference>
<feature type="repeat" description="TPR" evidence="1">
    <location>
        <begin position="909"/>
        <end position="942"/>
    </location>
</feature>
<gene>
    <name evidence="3" type="ordered locus">Cpha266_0788</name>
</gene>
<dbReference type="SMART" id="SM00028">
    <property type="entry name" value="TPR"/>
    <property type="match status" value="7"/>
</dbReference>
<dbReference type="eggNOG" id="COG0457">
    <property type="taxonomic scope" value="Bacteria"/>
</dbReference>
<dbReference type="Pfam" id="PF12770">
    <property type="entry name" value="CHAT"/>
    <property type="match status" value="1"/>
</dbReference>
<organism evidence="3 4">
    <name type="scientific">Chlorobium phaeobacteroides (strain DSM 266 / SMG 266 / 2430)</name>
    <dbReference type="NCBI Taxonomy" id="290317"/>
    <lineage>
        <taxon>Bacteria</taxon>
        <taxon>Pseudomonadati</taxon>
        <taxon>Chlorobiota</taxon>
        <taxon>Chlorobiia</taxon>
        <taxon>Chlorobiales</taxon>
        <taxon>Chlorobiaceae</taxon>
        <taxon>Chlorobium/Pelodictyon group</taxon>
        <taxon>Chlorobium</taxon>
    </lineage>
</organism>
<name>A1BEL3_CHLPD</name>
<dbReference type="AlphaFoldDB" id="A1BEL3"/>
<feature type="repeat" description="TPR" evidence="1">
    <location>
        <begin position="829"/>
        <end position="862"/>
    </location>
</feature>
<dbReference type="PANTHER" id="PTHR10098:SF108">
    <property type="entry name" value="TETRATRICOPEPTIDE REPEAT PROTEIN 28"/>
    <property type="match status" value="1"/>
</dbReference>
<feature type="repeat" description="TPR" evidence="1">
    <location>
        <begin position="869"/>
        <end position="902"/>
    </location>
</feature>
<sequence length="1101" mass="124624">MLSPLILIPSADLLDNHPYLSSQAKELSQAYAEKKVVTDNQLKPIGSALWSALGDGVELQQAKHQAGQSILPIVIESDIPAILQLPWEMLWHPEYGFLALHKEFTLSRSSPAIKVHMPDIETGPLRILLFSSLPDDLDETDQLQIEEEQAGVLEALGPWLQSGHVVIEMPDDGRFSLFEELLHSFRPHLVWLSGHGVFSKDLLNHNHKGYFLFEDEESGNGSLVDENTLAGAFSGTAVQGVILSACQSGKAISSDLNNGLMYALAQKGIPHVIGMRESIFDRAGVQFAKTFFSGLLQKREIAQALQQARQAITMPMRDDEHAKRYRYADLSFGQWCLPMLLSREHNRSIIDWHFMPQPMGAVNRRNRSVKQLSLPERFIGRRRELRKIQQNFRNNQEKVLLLIGAGGMGKTAFAGKLLDTLKSDGYEVFYISIHPNHDWRKTISSRIPFSLDDKRRPVYDNEISDIHDIVDRAECLFVLLLEQFDGKVALLYDNIESVQDPLTCAITDRDLQRLIDLSLSMQEDGLHVLLTSRWALPEWKEPVHPLGKPVYRDFLAVAQQQKLPKSFLRESKRLRKAYDVLNGNYRALEFFSAALQNMDAGEEEVFLQQLQKAEAEIQVDMALEKVWRHRTAEEQELLRRMTAFEVPVALEGVQKIAMLDPQQPVEAMETLLSVSLIERYYNPKWKTDEFLVSSLVRSWLEKQGVAKPEQELLQQAATYHEWLLEYERNTLDQAITTHTALMSAGMDEKAHRITLDWIVGPMNMAGMYQTLLQTWLLPACNSADQQTLAEALGQTGKQYHHVGEYDTALEYLKRSLAICEEIGDKKGEGATLNNISQIYDARGEYDTALEYLKRSLAIRQEIGDKQGEGVTLNNISQIYHARGEYDSALEYLKRSLAIRQEIGDKQGEGTTLNNLSGIYHARGEYDSALEYLKRSLAIRQEIGDKQGEGATLNNISLIYRVRGEYDSALEYLKRSLAIQQEIGDKQGEGTTLNNISLIYHARGDYETALEYLKRSLAIRQEIGDSSGLCATLFNMGHIYYQNKDLSNAVLSWVKVYRIASNINLAQALQALAALAPRHGLPEGLEGWEMLAKQMDEQQKQS</sequence>
<accession>A1BEL3</accession>
<dbReference type="HOGENOM" id="CLU_273602_0_0_10"/>
<dbReference type="PROSITE" id="PS50005">
    <property type="entry name" value="TPR"/>
    <property type="match status" value="6"/>
</dbReference>
<evidence type="ECO:0000313" key="4">
    <source>
        <dbReference type="Proteomes" id="UP000008701"/>
    </source>
</evidence>
<dbReference type="STRING" id="290317.Cpha266_0788"/>
<dbReference type="PANTHER" id="PTHR10098">
    <property type="entry name" value="RAPSYN-RELATED"/>
    <property type="match status" value="1"/>
</dbReference>
<dbReference type="EMBL" id="CP000492">
    <property type="protein sequence ID" value="ABL64840.1"/>
    <property type="molecule type" value="Genomic_DNA"/>
</dbReference>
<dbReference type="SUPFAM" id="SSF52540">
    <property type="entry name" value="P-loop containing nucleoside triphosphate hydrolases"/>
    <property type="match status" value="1"/>
</dbReference>
<feature type="repeat" description="TPR" evidence="1">
    <location>
        <begin position="949"/>
        <end position="982"/>
    </location>
</feature>
<feature type="repeat" description="TPR" evidence="1">
    <location>
        <begin position="989"/>
        <end position="1022"/>
    </location>
</feature>
<dbReference type="Gene3D" id="3.40.50.300">
    <property type="entry name" value="P-loop containing nucleotide triphosphate hydrolases"/>
    <property type="match status" value="1"/>
</dbReference>
<dbReference type="Gene3D" id="1.25.40.10">
    <property type="entry name" value="Tetratricopeptide repeat domain"/>
    <property type="match status" value="3"/>
</dbReference>
<evidence type="ECO:0000259" key="2">
    <source>
        <dbReference type="Pfam" id="PF12770"/>
    </source>
</evidence>
<proteinExistence type="predicted"/>
<feature type="domain" description="CHAT" evidence="2">
    <location>
        <begin position="44"/>
        <end position="355"/>
    </location>
</feature>
<dbReference type="Pfam" id="PF13424">
    <property type="entry name" value="TPR_12"/>
    <property type="match status" value="3"/>
</dbReference>
<dbReference type="InterPro" id="IPR011990">
    <property type="entry name" value="TPR-like_helical_dom_sf"/>
</dbReference>
<dbReference type="OrthoDB" id="595513at2"/>
<dbReference type="InterPro" id="IPR024983">
    <property type="entry name" value="CHAT_dom"/>
</dbReference>
<dbReference type="InterPro" id="IPR027417">
    <property type="entry name" value="P-loop_NTPase"/>
</dbReference>
<protein>
    <submittedName>
        <fullName evidence="3">Tetratricopeptide TPR_2 repeat protein</fullName>
    </submittedName>
</protein>
<dbReference type="SUPFAM" id="SSF48452">
    <property type="entry name" value="TPR-like"/>
    <property type="match status" value="2"/>
</dbReference>
<dbReference type="InterPro" id="IPR019734">
    <property type="entry name" value="TPR_rpt"/>
</dbReference>
<feature type="repeat" description="TPR" evidence="1">
    <location>
        <begin position="789"/>
        <end position="822"/>
    </location>
</feature>
<dbReference type="RefSeq" id="WP_011744668.1">
    <property type="nucleotide sequence ID" value="NC_008639.1"/>
</dbReference>